<dbReference type="RefSeq" id="XP_020436172.1">
    <property type="nucleotide sequence ID" value="XM_020574100.1"/>
</dbReference>
<evidence type="ECO:0000313" key="2">
    <source>
        <dbReference type="Proteomes" id="UP000001396"/>
    </source>
</evidence>
<dbReference type="GeneID" id="31358651"/>
<dbReference type="FunCoup" id="D3B407">
    <property type="interactions" value="171"/>
</dbReference>
<dbReference type="Pfam" id="PF10294">
    <property type="entry name" value="Methyltransf_16"/>
    <property type="match status" value="1"/>
</dbReference>
<reference evidence="1 2" key="1">
    <citation type="journal article" date="2011" name="Genome Res.">
        <title>Phylogeny-wide analysis of social amoeba genomes highlights ancient origins for complex intercellular communication.</title>
        <authorList>
            <person name="Heidel A.J."/>
            <person name="Lawal H.M."/>
            <person name="Felder M."/>
            <person name="Schilde C."/>
            <person name="Helps N.R."/>
            <person name="Tunggal B."/>
            <person name="Rivero F."/>
            <person name="John U."/>
            <person name="Schleicher M."/>
            <person name="Eichinger L."/>
            <person name="Platzer M."/>
            <person name="Noegel A.A."/>
            <person name="Schaap P."/>
            <person name="Gloeckner G."/>
        </authorList>
    </citation>
    <scope>NUCLEOTIDE SEQUENCE [LARGE SCALE GENOMIC DNA]</scope>
    <source>
        <strain evidence="2">ATCC 26659 / Pp 5 / PN500</strain>
    </source>
</reference>
<dbReference type="OMA" id="GREMICQ"/>
<dbReference type="PANTHER" id="PTHR14614">
    <property type="entry name" value="HEPATOCELLULAR CARCINOMA-ASSOCIATED ANTIGEN"/>
    <property type="match status" value="1"/>
</dbReference>
<gene>
    <name evidence="1" type="ORF">PPL_03128</name>
</gene>
<sequence length="243" mass="26995">MNYAIFHDLDIKLKHRNNGMMDQVVEESTPSSQYPNISSFDENDPSSSNIVMGQFLKDNIIRGQTILEIGSGSGICGLYAAKLGANVILTEKEIEGIHLLNENIKLNECTLSSVAIGLSPVMGIHSLPSFINLISRPFDIIMASDLIQSSFSVESILQMFSFVSAILKSQYHSNTSSSSYFLMSYNCETTSELTIRKTIEIADRFGLKSERIINMNNDNNTISSTSTTPLGQLWKFEPKVYII</sequence>
<comment type="caution">
    <text evidence="1">The sequence shown here is derived from an EMBL/GenBank/DDBJ whole genome shotgun (WGS) entry which is preliminary data.</text>
</comment>
<keyword evidence="2" id="KW-1185">Reference proteome</keyword>
<evidence type="ECO:0000313" key="1">
    <source>
        <dbReference type="EMBL" id="EFA84055.1"/>
    </source>
</evidence>
<dbReference type="SUPFAM" id="SSF53335">
    <property type="entry name" value="S-adenosyl-L-methionine-dependent methyltransferases"/>
    <property type="match status" value="1"/>
</dbReference>
<dbReference type="InterPro" id="IPR019410">
    <property type="entry name" value="Methyltransf_16"/>
</dbReference>
<dbReference type="Proteomes" id="UP000001396">
    <property type="component" value="Unassembled WGS sequence"/>
</dbReference>
<proteinExistence type="predicted"/>
<accession>D3B407</accession>
<name>D3B407_HETP5</name>
<dbReference type="AlphaFoldDB" id="D3B407"/>
<organism evidence="1 2">
    <name type="scientific">Heterostelium pallidum (strain ATCC 26659 / Pp 5 / PN500)</name>
    <name type="common">Cellular slime mold</name>
    <name type="synonym">Polysphondylium pallidum</name>
    <dbReference type="NCBI Taxonomy" id="670386"/>
    <lineage>
        <taxon>Eukaryota</taxon>
        <taxon>Amoebozoa</taxon>
        <taxon>Evosea</taxon>
        <taxon>Eumycetozoa</taxon>
        <taxon>Dictyostelia</taxon>
        <taxon>Acytosteliales</taxon>
        <taxon>Acytosteliaceae</taxon>
        <taxon>Heterostelium</taxon>
    </lineage>
</organism>
<protein>
    <submittedName>
        <fullName evidence="1">Uncharacterized protein</fullName>
    </submittedName>
</protein>
<dbReference type="Gene3D" id="3.40.50.150">
    <property type="entry name" value="Vaccinia Virus protein VP39"/>
    <property type="match status" value="1"/>
</dbReference>
<dbReference type="InParanoid" id="D3B407"/>
<dbReference type="EMBL" id="ADBJ01000010">
    <property type="protein sequence ID" value="EFA84055.1"/>
    <property type="molecule type" value="Genomic_DNA"/>
</dbReference>
<dbReference type="InterPro" id="IPR029063">
    <property type="entry name" value="SAM-dependent_MTases_sf"/>
</dbReference>